<sequence>MNEKIANKIIVVDPGKNAVKVVVFSNTYELLTHYMFPSKTQIKRTFSDIDGSSDFQFRAEFEGSKYLIGEGVQSSYNFETTKNNIHHQLCVYTAIAKEVHSKNENVYVVVGYPSSDFSNEIQREKYVDLIKSNEKIDIILNGSDKSFNISGFKVFPEGMALVPRLKFPKRKVRVIDIGGQNLNHRLYDEKGNTLESFSLDEAGINHLEEHLRTTLRKNINADMVDIDSINTLEAIESQKIDAISDDMINGYDSVASFIENTVLDFIDNKILNQLSSKNVFLYKRSHLIIFTGGGSIALKKYLEELLPNNSGNLYFSETATWDNCASYLIKDLTQKFKDSKISKIEFANYTKKIIKAFNDLIIDITPSTEENLTEDEELINRKRKTVKQK</sequence>
<dbReference type="InterPro" id="IPR040607">
    <property type="entry name" value="ALP_N"/>
</dbReference>
<proteinExistence type="predicted"/>
<evidence type="ECO:0000259" key="1">
    <source>
        <dbReference type="Pfam" id="PF17989"/>
    </source>
</evidence>
<reference evidence="2" key="2">
    <citation type="submission" date="2021-06" db="EMBL/GenBank/DDBJ databases">
        <authorList>
            <consortium name="NCBI Pathogen Detection Project"/>
        </authorList>
    </citation>
    <scope>NUCLEOTIDE SEQUENCE</scope>
    <source>
        <strain evidence="2">HN1000</strain>
    </source>
</reference>
<evidence type="ECO:0000313" key="3">
    <source>
        <dbReference type="Proteomes" id="UP000878956"/>
    </source>
</evidence>
<dbReference type="EMBL" id="DAEPXK010000074">
    <property type="protein sequence ID" value="HBH1544331.1"/>
    <property type="molecule type" value="Genomic_DNA"/>
</dbReference>
<feature type="domain" description="Actin-like protein N-terminal" evidence="1">
    <location>
        <begin position="12"/>
        <end position="159"/>
    </location>
</feature>
<name>A0AAN5VPT9_CLODI</name>
<gene>
    <name evidence="2" type="ORF">KRM00_003880</name>
</gene>
<comment type="caution">
    <text evidence="2">The sequence shown here is derived from an EMBL/GenBank/DDBJ whole genome shotgun (WGS) entry which is preliminary data.</text>
</comment>
<dbReference type="Pfam" id="PF17989">
    <property type="entry name" value="ALP_N"/>
    <property type="match status" value="1"/>
</dbReference>
<organism evidence="2 3">
    <name type="scientific">Clostridioides difficile</name>
    <name type="common">Peptoclostridium difficile</name>
    <dbReference type="NCBI Taxonomy" id="1496"/>
    <lineage>
        <taxon>Bacteria</taxon>
        <taxon>Bacillati</taxon>
        <taxon>Bacillota</taxon>
        <taxon>Clostridia</taxon>
        <taxon>Peptostreptococcales</taxon>
        <taxon>Peptostreptococcaceae</taxon>
        <taxon>Clostridioides</taxon>
    </lineage>
</organism>
<reference evidence="2" key="1">
    <citation type="journal article" date="2018" name="Genome Biol.">
        <title>SKESA: strategic k-mer extension for scrupulous assemblies.</title>
        <authorList>
            <person name="Souvorov A."/>
            <person name="Agarwala R."/>
            <person name="Lipman D.J."/>
        </authorList>
    </citation>
    <scope>NUCLEOTIDE SEQUENCE</scope>
    <source>
        <strain evidence="2">HN1000</strain>
    </source>
</reference>
<dbReference type="Proteomes" id="UP000878956">
    <property type="component" value="Unassembled WGS sequence"/>
</dbReference>
<dbReference type="AlphaFoldDB" id="A0AAN5VPT9"/>
<dbReference type="CDD" id="cd24026">
    <property type="entry name" value="ASKHA_NBD_ParM_Alp12-like"/>
    <property type="match status" value="1"/>
</dbReference>
<accession>A0AAN5VPT9</accession>
<evidence type="ECO:0000313" key="2">
    <source>
        <dbReference type="EMBL" id="HBH1544331.1"/>
    </source>
</evidence>
<protein>
    <submittedName>
        <fullName evidence="2">ParM/StbA family protein</fullName>
    </submittedName>
</protein>